<dbReference type="Gene3D" id="3.40.640.10">
    <property type="entry name" value="Type I PLP-dependent aspartate aminotransferase-like (Major domain)"/>
    <property type="match status" value="1"/>
</dbReference>
<keyword evidence="6 12" id="KW-0808">Transferase</keyword>
<dbReference type="GO" id="GO:0005737">
    <property type="term" value="C:cytoplasm"/>
    <property type="evidence" value="ECO:0007669"/>
    <property type="project" value="TreeGrafter"/>
</dbReference>
<gene>
    <name evidence="14" type="ORF">CDAUBV1_LOCUS2</name>
</gene>
<dbReference type="GO" id="GO:0030170">
    <property type="term" value="F:pyridoxal phosphate binding"/>
    <property type="evidence" value="ECO:0007669"/>
    <property type="project" value="TreeGrafter"/>
</dbReference>
<reference evidence="14" key="1">
    <citation type="submission" date="2024-06" db="EMBL/GenBank/DDBJ databases">
        <authorList>
            <person name="Liu X."/>
            <person name="Lenzi L."/>
            <person name="Haldenby T S."/>
            <person name="Uol C."/>
        </authorList>
    </citation>
    <scope>NUCLEOTIDE SEQUENCE</scope>
</reference>
<comment type="catalytic activity">
    <reaction evidence="10 12">
        <text>O-phospho-L-serine + 2-oxoglutarate = 3-phosphooxypyruvate + L-glutamate</text>
        <dbReference type="Rhea" id="RHEA:14329"/>
        <dbReference type="ChEBI" id="CHEBI:16810"/>
        <dbReference type="ChEBI" id="CHEBI:18110"/>
        <dbReference type="ChEBI" id="CHEBI:29985"/>
        <dbReference type="ChEBI" id="CHEBI:57524"/>
        <dbReference type="EC" id="2.6.1.52"/>
    </reaction>
</comment>
<evidence type="ECO:0000256" key="5">
    <source>
        <dbReference type="ARBA" id="ARBA00022605"/>
    </source>
</evidence>
<keyword evidence="8 12" id="KW-0718">Serine biosynthesis</keyword>
<dbReference type="Pfam" id="PF00266">
    <property type="entry name" value="Aminotran_5"/>
    <property type="match status" value="1"/>
</dbReference>
<evidence type="ECO:0000256" key="1">
    <source>
        <dbReference type="ARBA" id="ARBA00001933"/>
    </source>
</evidence>
<dbReference type="GO" id="GO:0006564">
    <property type="term" value="P:L-serine biosynthetic process"/>
    <property type="evidence" value="ECO:0007669"/>
    <property type="project" value="UniProtKB-KW"/>
</dbReference>
<dbReference type="InterPro" id="IPR015424">
    <property type="entry name" value="PyrdxlP-dep_Trfase"/>
</dbReference>
<feature type="domain" description="Aminotransferase class V" evidence="13">
    <location>
        <begin position="19"/>
        <end position="361"/>
    </location>
</feature>
<dbReference type="Proteomes" id="UP001497525">
    <property type="component" value="Unassembled WGS sequence"/>
</dbReference>
<organism evidence="14 15">
    <name type="scientific">Calicophoron daubneyi</name>
    <name type="common">Rumen fluke</name>
    <name type="synonym">Paramphistomum daubneyi</name>
    <dbReference type="NCBI Taxonomy" id="300641"/>
    <lineage>
        <taxon>Eukaryota</taxon>
        <taxon>Metazoa</taxon>
        <taxon>Spiralia</taxon>
        <taxon>Lophotrochozoa</taxon>
        <taxon>Platyhelminthes</taxon>
        <taxon>Trematoda</taxon>
        <taxon>Digenea</taxon>
        <taxon>Plagiorchiida</taxon>
        <taxon>Pronocephalata</taxon>
        <taxon>Paramphistomoidea</taxon>
        <taxon>Paramphistomidae</taxon>
        <taxon>Calicophoron</taxon>
    </lineage>
</organism>
<dbReference type="InterPro" id="IPR015422">
    <property type="entry name" value="PyrdxlP-dep_Trfase_small"/>
</dbReference>
<dbReference type="EC" id="2.6.1.52" evidence="12"/>
<dbReference type="PANTHER" id="PTHR43247:SF1">
    <property type="entry name" value="PHOSPHOSERINE AMINOTRANSFERASE"/>
    <property type="match status" value="1"/>
</dbReference>
<comment type="caution">
    <text evidence="14">The sequence shown here is derived from an EMBL/GenBank/DDBJ whole genome shotgun (WGS) entry which is preliminary data.</text>
</comment>
<dbReference type="Gene3D" id="3.90.1150.10">
    <property type="entry name" value="Aspartate Aminotransferase, domain 1"/>
    <property type="match status" value="1"/>
</dbReference>
<dbReference type="InterPro" id="IPR022278">
    <property type="entry name" value="Pser_aminoTfrase"/>
</dbReference>
<evidence type="ECO:0000256" key="9">
    <source>
        <dbReference type="ARBA" id="ARBA00047630"/>
    </source>
</evidence>
<evidence type="ECO:0000256" key="10">
    <source>
        <dbReference type="ARBA" id="ARBA00049007"/>
    </source>
</evidence>
<comment type="catalytic activity">
    <reaction evidence="9">
        <text>4-(phosphooxy)-L-threonine + 2-oxoglutarate = (R)-3-hydroxy-2-oxo-4-phosphooxybutanoate + L-glutamate</text>
        <dbReference type="Rhea" id="RHEA:16573"/>
        <dbReference type="ChEBI" id="CHEBI:16810"/>
        <dbReference type="ChEBI" id="CHEBI:29985"/>
        <dbReference type="ChEBI" id="CHEBI:58452"/>
        <dbReference type="ChEBI" id="CHEBI:58538"/>
        <dbReference type="EC" id="2.6.1.52"/>
    </reaction>
</comment>
<keyword evidence="7" id="KW-0663">Pyridoxal phosphate</keyword>
<dbReference type="SUPFAM" id="SSF53383">
    <property type="entry name" value="PLP-dependent transferases"/>
    <property type="match status" value="1"/>
</dbReference>
<dbReference type="InterPro" id="IPR000192">
    <property type="entry name" value="Aminotrans_V_dom"/>
</dbReference>
<evidence type="ECO:0000256" key="12">
    <source>
        <dbReference type="RuleBase" id="RU004505"/>
    </source>
</evidence>
<sequence length="375" mass="41898">MNGCSEDQEKRSPKEIISFGAGPSKVPRLIRDRVQTGIMNFKNTGLSILETGHRSKEFTQLMDSCRARIRRLFSIPDNYQVLFLQGGATGQFDAIPMNLFGNRGVTKADYLVTGSWSHNAAKEARKYGAVKEVCTRVEGFTELPNRMTWHLDPEAAYLYYCDNETINGIEFNEVPQTHLDVPIVCDMSSNLFSRPVDIARYGLIIAGSQKNLGCPGLTIVIIRNDLIGNELTGTPGILSYRIQAANASVYNTPPTFTAYVVDEMLNWIESEGGLQEMARRTKAKSDAVYKAIDSSDGFYKCPAAKKDRSRLNIVLHLSDRSLESKWLEEATHQGFVGMSGHRSVGGIRISLYNAITMEDVNCVLNFMSEFKRKYS</sequence>
<evidence type="ECO:0000256" key="2">
    <source>
        <dbReference type="ARBA" id="ARBA00005099"/>
    </source>
</evidence>
<comment type="pathway">
    <text evidence="2 12">Amino-acid biosynthesis; L-serine biosynthesis; L-serine from 3-phospho-D-glycerate: step 2/3.</text>
</comment>
<evidence type="ECO:0000313" key="15">
    <source>
        <dbReference type="Proteomes" id="UP001497525"/>
    </source>
</evidence>
<evidence type="ECO:0000259" key="13">
    <source>
        <dbReference type="Pfam" id="PF00266"/>
    </source>
</evidence>
<evidence type="ECO:0000256" key="8">
    <source>
        <dbReference type="ARBA" id="ARBA00023299"/>
    </source>
</evidence>
<comment type="cofactor">
    <cofactor evidence="1 11">
        <name>pyridoxal 5'-phosphate</name>
        <dbReference type="ChEBI" id="CHEBI:597326"/>
    </cofactor>
</comment>
<comment type="similarity">
    <text evidence="3">Belongs to the class-V pyridoxal-phosphate-dependent aminotransferase family. SerC subfamily.</text>
</comment>
<dbReference type="FunFam" id="3.40.640.10:FF:000010">
    <property type="entry name" value="Phosphoserine aminotransferase"/>
    <property type="match status" value="1"/>
</dbReference>
<dbReference type="FunFam" id="3.90.1150.10:FF:000006">
    <property type="entry name" value="Phosphoserine aminotransferase"/>
    <property type="match status" value="1"/>
</dbReference>
<evidence type="ECO:0000256" key="11">
    <source>
        <dbReference type="RuleBase" id="RU004504"/>
    </source>
</evidence>
<keyword evidence="5 12" id="KW-0028">Amino-acid biosynthesis</keyword>
<dbReference type="AlphaFoldDB" id="A0AAV2SZE8"/>
<dbReference type="InterPro" id="IPR015421">
    <property type="entry name" value="PyrdxlP-dep_Trfase_major"/>
</dbReference>
<evidence type="ECO:0000313" key="14">
    <source>
        <dbReference type="EMBL" id="CAL5129134.1"/>
    </source>
</evidence>
<proteinExistence type="inferred from homology"/>
<dbReference type="InterPro" id="IPR020578">
    <property type="entry name" value="Aminotrans_V_PyrdxlP_BS"/>
</dbReference>
<dbReference type="PIRSF" id="PIRSF000525">
    <property type="entry name" value="SerC"/>
    <property type="match status" value="1"/>
</dbReference>
<dbReference type="NCBIfam" id="NF003764">
    <property type="entry name" value="PRK05355.1"/>
    <property type="match status" value="1"/>
</dbReference>
<protein>
    <recommendedName>
        <fullName evidence="12">Phosphoserine aminotransferase</fullName>
        <ecNumber evidence="12">2.6.1.52</ecNumber>
    </recommendedName>
</protein>
<evidence type="ECO:0000256" key="7">
    <source>
        <dbReference type="ARBA" id="ARBA00022898"/>
    </source>
</evidence>
<dbReference type="NCBIfam" id="TIGR01364">
    <property type="entry name" value="serC_1"/>
    <property type="match status" value="1"/>
</dbReference>
<dbReference type="PANTHER" id="PTHR43247">
    <property type="entry name" value="PHOSPHOSERINE AMINOTRANSFERASE"/>
    <property type="match status" value="1"/>
</dbReference>
<dbReference type="GO" id="GO:0004648">
    <property type="term" value="F:O-phospho-L-serine:2-oxoglutarate aminotransferase activity"/>
    <property type="evidence" value="ECO:0007669"/>
    <property type="project" value="UniProtKB-EC"/>
</dbReference>
<evidence type="ECO:0000256" key="6">
    <source>
        <dbReference type="ARBA" id="ARBA00022679"/>
    </source>
</evidence>
<dbReference type="EMBL" id="CAXLJL010000001">
    <property type="protein sequence ID" value="CAL5129134.1"/>
    <property type="molecule type" value="Genomic_DNA"/>
</dbReference>
<evidence type="ECO:0000256" key="3">
    <source>
        <dbReference type="ARBA" id="ARBA00006904"/>
    </source>
</evidence>
<keyword evidence="4 12" id="KW-0032">Aminotransferase</keyword>
<dbReference type="PROSITE" id="PS00595">
    <property type="entry name" value="AA_TRANSFER_CLASS_5"/>
    <property type="match status" value="1"/>
</dbReference>
<accession>A0AAV2SZE8</accession>
<evidence type="ECO:0000256" key="4">
    <source>
        <dbReference type="ARBA" id="ARBA00022576"/>
    </source>
</evidence>
<name>A0AAV2SZE8_CALDB</name>
<dbReference type="HAMAP" id="MF_00160">
    <property type="entry name" value="SerC_aminotrans_5"/>
    <property type="match status" value="1"/>
</dbReference>